<dbReference type="Proteomes" id="UP000472263">
    <property type="component" value="Chromosome 21"/>
</dbReference>
<dbReference type="InterPro" id="IPR034113">
    <property type="entry name" value="SCP_GAPR1-like"/>
</dbReference>
<evidence type="ECO:0000313" key="2">
    <source>
        <dbReference type="Ensembl" id="ENSMMDP00005040154.1"/>
    </source>
</evidence>
<keyword evidence="3" id="KW-1185">Reference proteome</keyword>
<dbReference type="SUPFAM" id="SSF55797">
    <property type="entry name" value="PR-1-like"/>
    <property type="match status" value="1"/>
</dbReference>
<dbReference type="PANTHER" id="PTHR10334">
    <property type="entry name" value="CYSTEINE-RICH SECRETORY PROTEIN-RELATED"/>
    <property type="match status" value="1"/>
</dbReference>
<dbReference type="AlphaFoldDB" id="A0A667ZX05"/>
<dbReference type="InterPro" id="IPR018244">
    <property type="entry name" value="Allrgn_V5/Tpx1_CS"/>
</dbReference>
<reference evidence="2" key="1">
    <citation type="submission" date="2019-06" db="EMBL/GenBank/DDBJ databases">
        <authorList>
            <consortium name="Wellcome Sanger Institute Data Sharing"/>
        </authorList>
    </citation>
    <scope>NUCLEOTIDE SEQUENCE [LARGE SCALE GENOMIC DNA]</scope>
</reference>
<dbReference type="InterPro" id="IPR001283">
    <property type="entry name" value="CRISP-related"/>
</dbReference>
<dbReference type="InterPro" id="IPR014044">
    <property type="entry name" value="CAP_dom"/>
</dbReference>
<dbReference type="InterPro" id="IPR035940">
    <property type="entry name" value="CAP_sf"/>
</dbReference>
<dbReference type="GeneTree" id="ENSGT00940000165492"/>
<name>A0A667ZX05_9TELE</name>
<organism evidence="2 3">
    <name type="scientific">Myripristis murdjan</name>
    <name type="common">pinecone soldierfish</name>
    <dbReference type="NCBI Taxonomy" id="586833"/>
    <lineage>
        <taxon>Eukaryota</taxon>
        <taxon>Metazoa</taxon>
        <taxon>Chordata</taxon>
        <taxon>Craniata</taxon>
        <taxon>Vertebrata</taxon>
        <taxon>Euteleostomi</taxon>
        <taxon>Actinopterygii</taxon>
        <taxon>Neopterygii</taxon>
        <taxon>Teleostei</taxon>
        <taxon>Neoteleostei</taxon>
        <taxon>Acanthomorphata</taxon>
        <taxon>Holocentriformes</taxon>
        <taxon>Holocentridae</taxon>
        <taxon>Myripristis</taxon>
    </lineage>
</organism>
<feature type="domain" description="SCP" evidence="1">
    <location>
        <begin position="7"/>
        <end position="139"/>
    </location>
</feature>
<reference evidence="2" key="2">
    <citation type="submission" date="2025-08" db="UniProtKB">
        <authorList>
            <consortium name="Ensembl"/>
        </authorList>
    </citation>
    <scope>IDENTIFICATION</scope>
</reference>
<dbReference type="Ensembl" id="ENSMMDT00005040982.1">
    <property type="protein sequence ID" value="ENSMMDP00005040154.1"/>
    <property type="gene ID" value="ENSMMDG00005018602.1"/>
</dbReference>
<dbReference type="Pfam" id="PF00188">
    <property type="entry name" value="CAP"/>
    <property type="match status" value="1"/>
</dbReference>
<proteinExistence type="predicted"/>
<accession>A0A667ZX05</accession>
<dbReference type="CDD" id="cd05382">
    <property type="entry name" value="CAP_GAPR1-like"/>
    <property type="match status" value="1"/>
</dbReference>
<sequence length="160" mass="18435">LLVYLDSFKREFLDTHNAYRRDHQAPPLTFNSDLNASAQKWADHLLSTRKLEHSRAKDGENIFYASSSGPIKMTGKEAVDSWYSEVKDYDWDSPGYSHKTGHFTQVVWKETKELGVGLATDGNTVYVVAQYRPRGNDRDHNAHKRNVLHTYWTHSVQNVP</sequence>
<evidence type="ECO:0000259" key="1">
    <source>
        <dbReference type="SMART" id="SM00198"/>
    </source>
</evidence>
<dbReference type="GO" id="GO:0005576">
    <property type="term" value="C:extracellular region"/>
    <property type="evidence" value="ECO:0007669"/>
    <property type="project" value="InterPro"/>
</dbReference>
<dbReference type="PRINTS" id="PR00837">
    <property type="entry name" value="V5TPXLIKE"/>
</dbReference>
<dbReference type="FunFam" id="3.40.33.10:FF:000002">
    <property type="entry name" value="Golgi-associated plant pathogenesis-related protein 1"/>
    <property type="match status" value="1"/>
</dbReference>
<dbReference type="PROSITE" id="PS01009">
    <property type="entry name" value="CRISP_1"/>
    <property type="match status" value="1"/>
</dbReference>
<dbReference type="SMART" id="SM00198">
    <property type="entry name" value="SCP"/>
    <property type="match status" value="1"/>
</dbReference>
<dbReference type="Gene3D" id="3.40.33.10">
    <property type="entry name" value="CAP"/>
    <property type="match status" value="1"/>
</dbReference>
<reference evidence="2" key="3">
    <citation type="submission" date="2025-09" db="UniProtKB">
        <authorList>
            <consortium name="Ensembl"/>
        </authorList>
    </citation>
    <scope>IDENTIFICATION</scope>
</reference>
<evidence type="ECO:0000313" key="3">
    <source>
        <dbReference type="Proteomes" id="UP000472263"/>
    </source>
</evidence>
<protein>
    <submittedName>
        <fullName evidence="2">Im:7150988</fullName>
    </submittedName>
</protein>